<dbReference type="EMBL" id="JAHQIW010004017">
    <property type="protein sequence ID" value="KAJ1360886.1"/>
    <property type="molecule type" value="Genomic_DNA"/>
</dbReference>
<dbReference type="AlphaFoldDB" id="A0AAD5N5H0"/>
<dbReference type="Proteomes" id="UP001196413">
    <property type="component" value="Unassembled WGS sequence"/>
</dbReference>
<evidence type="ECO:0000313" key="1">
    <source>
        <dbReference type="EMBL" id="KAJ1360886.1"/>
    </source>
</evidence>
<name>A0AAD5N5H0_PARTN</name>
<comment type="caution">
    <text evidence="1">The sequence shown here is derived from an EMBL/GenBank/DDBJ whole genome shotgun (WGS) entry which is preliminary data.</text>
</comment>
<evidence type="ECO:0000313" key="2">
    <source>
        <dbReference type="Proteomes" id="UP001196413"/>
    </source>
</evidence>
<keyword evidence="2" id="KW-1185">Reference proteome</keyword>
<accession>A0AAD5N5H0</accession>
<protein>
    <submittedName>
        <fullName evidence="1">Uncharacterized protein</fullName>
    </submittedName>
</protein>
<gene>
    <name evidence="1" type="ORF">KIN20_019987</name>
</gene>
<proteinExistence type="predicted"/>
<organism evidence="1 2">
    <name type="scientific">Parelaphostrongylus tenuis</name>
    <name type="common">Meningeal worm</name>
    <dbReference type="NCBI Taxonomy" id="148309"/>
    <lineage>
        <taxon>Eukaryota</taxon>
        <taxon>Metazoa</taxon>
        <taxon>Ecdysozoa</taxon>
        <taxon>Nematoda</taxon>
        <taxon>Chromadorea</taxon>
        <taxon>Rhabditida</taxon>
        <taxon>Rhabditina</taxon>
        <taxon>Rhabditomorpha</taxon>
        <taxon>Strongyloidea</taxon>
        <taxon>Metastrongylidae</taxon>
        <taxon>Parelaphostrongylus</taxon>
    </lineage>
</organism>
<reference evidence="1" key="1">
    <citation type="submission" date="2021-06" db="EMBL/GenBank/DDBJ databases">
        <title>Parelaphostrongylus tenuis whole genome reference sequence.</title>
        <authorList>
            <person name="Garwood T.J."/>
            <person name="Larsen P.A."/>
            <person name="Fountain-Jones N.M."/>
            <person name="Garbe J.R."/>
            <person name="Macchietto M.G."/>
            <person name="Kania S.A."/>
            <person name="Gerhold R.W."/>
            <person name="Richards J.E."/>
            <person name="Wolf T.M."/>
        </authorList>
    </citation>
    <scope>NUCLEOTIDE SEQUENCE</scope>
    <source>
        <strain evidence="1">MNPRO001-30</strain>
        <tissue evidence="1">Meninges</tissue>
    </source>
</reference>
<sequence>MDVLERERAVNKTGINSATRYCHSPECHVNSRMGQLKVSVQQMLVLCSVDEIISTITRFNYVERLGADNQEDITGKVLNGIEYDAIDNVEGENTIIPIAPIFTVTTTTSTDSTNTSTTTTTTATTTTTIEKADVGDNTFDYGQPADYVDRVGITIH</sequence>